<accession>A0A2G0CIG7</accession>
<keyword evidence="4" id="KW-1185">Reference proteome</keyword>
<organism evidence="3 4">
    <name type="scientific">Neolewinella marina</name>
    <dbReference type="NCBI Taxonomy" id="438751"/>
    <lineage>
        <taxon>Bacteria</taxon>
        <taxon>Pseudomonadati</taxon>
        <taxon>Bacteroidota</taxon>
        <taxon>Saprospiria</taxon>
        <taxon>Saprospirales</taxon>
        <taxon>Lewinellaceae</taxon>
        <taxon>Neolewinella</taxon>
    </lineage>
</organism>
<dbReference type="InterPro" id="IPR019060">
    <property type="entry name" value="DUF2382"/>
</dbReference>
<feature type="compositionally biased region" description="Basic and acidic residues" evidence="1">
    <location>
        <begin position="1"/>
        <end position="13"/>
    </location>
</feature>
<dbReference type="RefSeq" id="WP_099104696.1">
    <property type="nucleotide sequence ID" value="NZ_JAATJF010000001.1"/>
</dbReference>
<name>A0A2G0CIG7_9BACT</name>
<proteinExistence type="predicted"/>
<feature type="region of interest" description="Disordered" evidence="1">
    <location>
        <begin position="119"/>
        <end position="144"/>
    </location>
</feature>
<sequence length="144" mass="16562">MTDDDERHEKEGINKYVTPDETTVPVVEERLRISSQPTVTGEVRVEKRVATETVEVPLTTIETTYREQRIPANRVVDQMPRVRFEGENLIIPVVREEEVVTKRLVLVEEIHLTPHREVTERKESVPLRSEKVTISREKPGSAPA</sequence>
<gene>
    <name evidence="3" type="ORF">CGL56_01315</name>
</gene>
<evidence type="ECO:0000259" key="2">
    <source>
        <dbReference type="Pfam" id="PF09557"/>
    </source>
</evidence>
<dbReference type="Proteomes" id="UP000226437">
    <property type="component" value="Unassembled WGS sequence"/>
</dbReference>
<reference evidence="3 4" key="1">
    <citation type="submission" date="2017-10" db="EMBL/GenBank/DDBJ databases">
        <title>The draft genome sequence of Lewinella marina KCTC 32374.</title>
        <authorList>
            <person name="Wang K."/>
        </authorList>
    </citation>
    <scope>NUCLEOTIDE SEQUENCE [LARGE SCALE GENOMIC DNA]</scope>
    <source>
        <strain evidence="3 4">MKG-38</strain>
    </source>
</reference>
<feature type="domain" description="DUF2382" evidence="2">
    <location>
        <begin position="25"/>
        <end position="134"/>
    </location>
</feature>
<dbReference type="Pfam" id="PF09557">
    <property type="entry name" value="DUF2382"/>
    <property type="match status" value="1"/>
</dbReference>
<evidence type="ECO:0000313" key="4">
    <source>
        <dbReference type="Proteomes" id="UP000226437"/>
    </source>
</evidence>
<protein>
    <recommendedName>
        <fullName evidence="2">DUF2382 domain-containing protein</fullName>
    </recommendedName>
</protein>
<dbReference type="AlphaFoldDB" id="A0A2G0CIG7"/>
<dbReference type="EMBL" id="PDLO01000001">
    <property type="protein sequence ID" value="PHK99717.1"/>
    <property type="molecule type" value="Genomic_DNA"/>
</dbReference>
<comment type="caution">
    <text evidence="3">The sequence shown here is derived from an EMBL/GenBank/DDBJ whole genome shotgun (WGS) entry which is preliminary data.</text>
</comment>
<evidence type="ECO:0000256" key="1">
    <source>
        <dbReference type="SAM" id="MobiDB-lite"/>
    </source>
</evidence>
<evidence type="ECO:0000313" key="3">
    <source>
        <dbReference type="EMBL" id="PHK99717.1"/>
    </source>
</evidence>
<feature type="region of interest" description="Disordered" evidence="1">
    <location>
        <begin position="1"/>
        <end position="21"/>
    </location>
</feature>